<feature type="compositionally biased region" description="Basic and acidic residues" evidence="4">
    <location>
        <begin position="1"/>
        <end position="11"/>
    </location>
</feature>
<evidence type="ECO:0000313" key="7">
    <source>
        <dbReference type="Proteomes" id="UP000751190"/>
    </source>
</evidence>
<evidence type="ECO:0000256" key="2">
    <source>
        <dbReference type="ARBA" id="ARBA00022771"/>
    </source>
</evidence>
<evidence type="ECO:0000259" key="5">
    <source>
        <dbReference type="PROSITE" id="PS51058"/>
    </source>
</evidence>
<dbReference type="GO" id="GO:0008270">
    <property type="term" value="F:zinc ion binding"/>
    <property type="evidence" value="ECO:0007669"/>
    <property type="project" value="UniProtKB-KW"/>
</dbReference>
<feature type="compositionally biased region" description="Pro residues" evidence="4">
    <location>
        <begin position="249"/>
        <end position="260"/>
    </location>
</feature>
<gene>
    <name evidence="6" type="ORF">KFE25_007383</name>
</gene>
<feature type="region of interest" description="Disordered" evidence="4">
    <location>
        <begin position="153"/>
        <end position="187"/>
    </location>
</feature>
<keyword evidence="7" id="KW-1185">Reference proteome</keyword>
<evidence type="ECO:0000313" key="6">
    <source>
        <dbReference type="EMBL" id="KAG8468865.1"/>
    </source>
</evidence>
<dbReference type="Pfam" id="PF02008">
    <property type="entry name" value="zf-CXXC"/>
    <property type="match status" value="1"/>
</dbReference>
<reference evidence="6" key="1">
    <citation type="submission" date="2021-05" db="EMBL/GenBank/DDBJ databases">
        <title>The genome of the haptophyte Pavlova lutheri (Diacronema luteri, Pavlovales) - a model for lipid biosynthesis in eukaryotic algae.</title>
        <authorList>
            <person name="Hulatt C.J."/>
            <person name="Posewitz M.C."/>
        </authorList>
    </citation>
    <scope>NUCLEOTIDE SEQUENCE</scope>
    <source>
        <strain evidence="6">NIVA-4/92</strain>
    </source>
</reference>
<feature type="region of interest" description="Disordered" evidence="4">
    <location>
        <begin position="1"/>
        <end position="137"/>
    </location>
</feature>
<feature type="domain" description="CXXC-type" evidence="5">
    <location>
        <begin position="180"/>
        <end position="229"/>
    </location>
</feature>
<dbReference type="AlphaFoldDB" id="A0A8J5Y0A5"/>
<dbReference type="EMBL" id="JAGTXO010000003">
    <property type="protein sequence ID" value="KAG8468865.1"/>
    <property type="molecule type" value="Genomic_DNA"/>
</dbReference>
<dbReference type="GO" id="GO:0003677">
    <property type="term" value="F:DNA binding"/>
    <property type="evidence" value="ECO:0007669"/>
    <property type="project" value="InterPro"/>
</dbReference>
<comment type="caution">
    <text evidence="6">The sequence shown here is derived from an EMBL/GenBank/DDBJ whole genome shotgun (WGS) entry which is preliminary data.</text>
</comment>
<protein>
    <recommendedName>
        <fullName evidence="5">CXXC-type domain-containing protein</fullName>
    </recommendedName>
</protein>
<keyword evidence="3" id="KW-0862">Zinc</keyword>
<dbReference type="OrthoDB" id="308383at2759"/>
<evidence type="ECO:0000256" key="4">
    <source>
        <dbReference type="SAM" id="MobiDB-lite"/>
    </source>
</evidence>
<accession>A0A8J5Y0A5</accession>
<dbReference type="Proteomes" id="UP000751190">
    <property type="component" value="Unassembled WGS sequence"/>
</dbReference>
<keyword evidence="1" id="KW-0479">Metal-binding</keyword>
<feature type="compositionally biased region" description="Basic and acidic residues" evidence="4">
    <location>
        <begin position="159"/>
        <end position="170"/>
    </location>
</feature>
<feature type="region of interest" description="Disordered" evidence="4">
    <location>
        <begin position="239"/>
        <end position="260"/>
    </location>
</feature>
<dbReference type="PROSITE" id="PS51058">
    <property type="entry name" value="ZF_CXXC"/>
    <property type="match status" value="1"/>
</dbReference>
<proteinExistence type="predicted"/>
<feature type="compositionally biased region" description="Low complexity" evidence="4">
    <location>
        <begin position="78"/>
        <end position="99"/>
    </location>
</feature>
<dbReference type="InterPro" id="IPR002857">
    <property type="entry name" value="Znf_CXXC"/>
</dbReference>
<name>A0A8J5Y0A5_DIALT</name>
<evidence type="ECO:0000256" key="1">
    <source>
        <dbReference type="ARBA" id="ARBA00022723"/>
    </source>
</evidence>
<keyword evidence="2" id="KW-0863">Zinc-finger</keyword>
<sequence>MARRVEQRGSDEAEAQGLAAHRRGSADAMTTPTDGLAPAPSGRRAYAPPEPASAADRPTPMSEDRRPTNAGGAGGRESTAPSSGRSAPSAALPATPLSPDMTDLSPMHGPSRQLIHVPPMPLPDAAGGPSGAHFFDDVALSPTGREAAEVLSTLTGTKRTPDEHAEHMERDSDDDEDEDGRTKKLRGSRCGTCANCLRPDCGKCTNCMDKPKFGGPGIKKQACTGRKCLSPNVRGLPLRQPVSLFKGTPPGPQPMPGPII</sequence>
<organism evidence="6 7">
    <name type="scientific">Diacronema lutheri</name>
    <name type="common">Unicellular marine alga</name>
    <name type="synonym">Monochrysis lutheri</name>
    <dbReference type="NCBI Taxonomy" id="2081491"/>
    <lineage>
        <taxon>Eukaryota</taxon>
        <taxon>Haptista</taxon>
        <taxon>Haptophyta</taxon>
        <taxon>Pavlovophyceae</taxon>
        <taxon>Pavlovales</taxon>
        <taxon>Pavlovaceae</taxon>
        <taxon>Diacronema</taxon>
    </lineage>
</organism>
<evidence type="ECO:0000256" key="3">
    <source>
        <dbReference type="ARBA" id="ARBA00022833"/>
    </source>
</evidence>